<evidence type="ECO:0000313" key="2">
    <source>
        <dbReference type="Proteomes" id="UP000499080"/>
    </source>
</evidence>
<accession>A0A4Y2F1C0</accession>
<dbReference type="Pfam" id="PF05380">
    <property type="entry name" value="Peptidase_A17"/>
    <property type="match status" value="1"/>
</dbReference>
<dbReference type="AlphaFoldDB" id="A0A4Y2F1C0"/>
<dbReference type="InterPro" id="IPR008042">
    <property type="entry name" value="Retrotrans_Pao"/>
</dbReference>
<organism evidence="1 2">
    <name type="scientific">Araneus ventricosus</name>
    <name type="common">Orbweaver spider</name>
    <name type="synonym">Epeira ventricosa</name>
    <dbReference type="NCBI Taxonomy" id="182803"/>
    <lineage>
        <taxon>Eukaryota</taxon>
        <taxon>Metazoa</taxon>
        <taxon>Ecdysozoa</taxon>
        <taxon>Arthropoda</taxon>
        <taxon>Chelicerata</taxon>
        <taxon>Arachnida</taxon>
        <taxon>Araneae</taxon>
        <taxon>Araneomorphae</taxon>
        <taxon>Entelegynae</taxon>
        <taxon>Araneoidea</taxon>
        <taxon>Araneidae</taxon>
        <taxon>Araneus</taxon>
    </lineage>
</organism>
<keyword evidence="2" id="KW-1185">Reference proteome</keyword>
<dbReference type="OrthoDB" id="6513136at2759"/>
<protein>
    <recommendedName>
        <fullName evidence="3">Reverse transcriptase domain-containing protein</fullName>
    </recommendedName>
</protein>
<evidence type="ECO:0008006" key="3">
    <source>
        <dbReference type="Google" id="ProtNLM"/>
    </source>
</evidence>
<dbReference type="PANTHER" id="PTHR47331">
    <property type="entry name" value="PHD-TYPE DOMAIN-CONTAINING PROTEIN"/>
    <property type="match status" value="1"/>
</dbReference>
<dbReference type="Proteomes" id="UP000499080">
    <property type="component" value="Unassembled WGS sequence"/>
</dbReference>
<dbReference type="Gene3D" id="3.30.70.270">
    <property type="match status" value="1"/>
</dbReference>
<feature type="non-terminal residue" evidence="1">
    <location>
        <position position="469"/>
    </location>
</feature>
<dbReference type="SUPFAM" id="SSF56672">
    <property type="entry name" value="DNA/RNA polymerases"/>
    <property type="match status" value="1"/>
</dbReference>
<name>A0A4Y2F1C0_ARAVE</name>
<proteinExistence type="predicted"/>
<dbReference type="GO" id="GO:0071897">
    <property type="term" value="P:DNA biosynthetic process"/>
    <property type="evidence" value="ECO:0007669"/>
    <property type="project" value="UniProtKB-ARBA"/>
</dbReference>
<gene>
    <name evidence="1" type="ORF">AVEN_42611_1</name>
</gene>
<dbReference type="CDD" id="cd01644">
    <property type="entry name" value="RT_pepA17"/>
    <property type="match status" value="1"/>
</dbReference>
<sequence>MAIQYKAFIDEYFQLNHMEIILDSVDPKSNEYYIPHHAVFRPESTSTPLRVVFDASANSSNGVSLNSILLNGGTVQQELFSIISRFITCKYAFSADIQKMYRQILVVESDRDLQRILWKPHQFAPVETYRLRTVTYGTTCAPFLATRALKAPAVEEQSEFPQAAATLLTDVYVDDILSGSNNLEETKALLIQLLKKGGMELHKWVSNHPELLYGNKNLDYVFPSESNSVKTLGMQWRPTSVIFTFQDLPAVNKLEIPRCGIITNPVAIDLHCFCDASDEAYGAVLYLFSKNESGEVQTNILCSKSRVCTIKATTTPRLELSAALMLASLVSKVISIIQVPINHIYMGSDSTIALAWIKTLHEKLKTYVSNRVKTINTLCPNFDWRNVNSADNPAVLISGGFIQNLKNPTERKKGKLNISEIKEASNFMVKQVQLSAFSEEIKDFSKGLDIKQSKIKNLAPFLDEDNILR</sequence>
<dbReference type="Gene3D" id="3.10.10.10">
    <property type="entry name" value="HIV Type 1 Reverse Transcriptase, subunit A, domain 1"/>
    <property type="match status" value="1"/>
</dbReference>
<comment type="caution">
    <text evidence="1">The sequence shown here is derived from an EMBL/GenBank/DDBJ whole genome shotgun (WGS) entry which is preliminary data.</text>
</comment>
<dbReference type="InterPro" id="IPR043502">
    <property type="entry name" value="DNA/RNA_pol_sf"/>
</dbReference>
<dbReference type="EMBL" id="BGPR01094591">
    <property type="protein sequence ID" value="GBM35332.1"/>
    <property type="molecule type" value="Genomic_DNA"/>
</dbReference>
<reference evidence="1 2" key="1">
    <citation type="journal article" date="2019" name="Sci. Rep.">
        <title>Orb-weaving spider Araneus ventricosus genome elucidates the spidroin gene catalogue.</title>
        <authorList>
            <person name="Kono N."/>
            <person name="Nakamura H."/>
            <person name="Ohtoshi R."/>
            <person name="Moran D.A.P."/>
            <person name="Shinohara A."/>
            <person name="Yoshida Y."/>
            <person name="Fujiwara M."/>
            <person name="Mori M."/>
            <person name="Tomita M."/>
            <person name="Arakawa K."/>
        </authorList>
    </citation>
    <scope>NUCLEOTIDE SEQUENCE [LARGE SCALE GENOMIC DNA]</scope>
</reference>
<dbReference type="PANTHER" id="PTHR47331:SF1">
    <property type="entry name" value="GAG-LIKE PROTEIN"/>
    <property type="match status" value="1"/>
</dbReference>
<dbReference type="InterPro" id="IPR043128">
    <property type="entry name" value="Rev_trsase/Diguanyl_cyclase"/>
</dbReference>
<evidence type="ECO:0000313" key="1">
    <source>
        <dbReference type="EMBL" id="GBM35332.1"/>
    </source>
</evidence>